<evidence type="ECO:0000313" key="2">
    <source>
        <dbReference type="EMBL" id="GFD18458.1"/>
    </source>
</evidence>
<dbReference type="GO" id="GO:0003964">
    <property type="term" value="F:RNA-directed DNA polymerase activity"/>
    <property type="evidence" value="ECO:0007669"/>
    <property type="project" value="UniProtKB-KW"/>
</dbReference>
<protein>
    <submittedName>
        <fullName evidence="2">Reverse transcriptase domain-containing protein</fullName>
    </submittedName>
</protein>
<evidence type="ECO:0000256" key="1">
    <source>
        <dbReference type="SAM" id="MobiDB-lite"/>
    </source>
</evidence>
<dbReference type="EMBL" id="BKCJ011307601">
    <property type="protein sequence ID" value="GFD18458.1"/>
    <property type="molecule type" value="Genomic_DNA"/>
</dbReference>
<proteinExistence type="predicted"/>
<organism evidence="2">
    <name type="scientific">Tanacetum cinerariifolium</name>
    <name type="common">Dalmatian daisy</name>
    <name type="synonym">Chrysanthemum cinerariifolium</name>
    <dbReference type="NCBI Taxonomy" id="118510"/>
    <lineage>
        <taxon>Eukaryota</taxon>
        <taxon>Viridiplantae</taxon>
        <taxon>Streptophyta</taxon>
        <taxon>Embryophyta</taxon>
        <taxon>Tracheophyta</taxon>
        <taxon>Spermatophyta</taxon>
        <taxon>Magnoliopsida</taxon>
        <taxon>eudicotyledons</taxon>
        <taxon>Gunneridae</taxon>
        <taxon>Pentapetalae</taxon>
        <taxon>asterids</taxon>
        <taxon>campanulids</taxon>
        <taxon>Asterales</taxon>
        <taxon>Asteraceae</taxon>
        <taxon>Asteroideae</taxon>
        <taxon>Anthemideae</taxon>
        <taxon>Anthemidinae</taxon>
        <taxon>Tanacetum</taxon>
    </lineage>
</organism>
<feature type="non-terminal residue" evidence="2">
    <location>
        <position position="166"/>
    </location>
</feature>
<keyword evidence="2" id="KW-0548">Nucleotidyltransferase</keyword>
<accession>A0A699UB82</accession>
<feature type="region of interest" description="Disordered" evidence="1">
    <location>
        <begin position="73"/>
        <end position="106"/>
    </location>
</feature>
<name>A0A699UB82_TANCI</name>
<comment type="caution">
    <text evidence="2">The sequence shown here is derived from an EMBL/GenBank/DDBJ whole genome shotgun (WGS) entry which is preliminary data.</text>
</comment>
<dbReference type="AlphaFoldDB" id="A0A699UB82"/>
<gene>
    <name evidence="2" type="ORF">Tci_890427</name>
</gene>
<sequence>MIESHVLWAHRTMIKSSNGETPFSLTYGTEARKRESKPQFRKQGIKPKWKDITTPEFEAPAFVQKTLSTGIMKQAMRKSEASSDLSGKDRTKSQKHWEKKHTSLETAMDTPFREHGTSATLKSVTYMKCKHPFARKAKRKKKTLGFLFVCNIFKFLMNEKVKLSYL</sequence>
<keyword evidence="2" id="KW-0695">RNA-directed DNA polymerase</keyword>
<feature type="compositionally biased region" description="Basic and acidic residues" evidence="1">
    <location>
        <begin position="77"/>
        <end position="103"/>
    </location>
</feature>
<reference evidence="2" key="1">
    <citation type="journal article" date="2019" name="Sci. Rep.">
        <title>Draft genome of Tanacetum cinerariifolium, the natural source of mosquito coil.</title>
        <authorList>
            <person name="Yamashiro T."/>
            <person name="Shiraishi A."/>
            <person name="Satake H."/>
            <person name="Nakayama K."/>
        </authorList>
    </citation>
    <scope>NUCLEOTIDE SEQUENCE</scope>
</reference>
<keyword evidence="2" id="KW-0808">Transferase</keyword>